<evidence type="ECO:0000256" key="2">
    <source>
        <dbReference type="SAM" id="SignalP"/>
    </source>
</evidence>
<organism evidence="3 4">
    <name type="scientific">Sinanodonta woodiana</name>
    <name type="common">Chinese pond mussel</name>
    <name type="synonym">Anodonta woodiana</name>
    <dbReference type="NCBI Taxonomy" id="1069815"/>
    <lineage>
        <taxon>Eukaryota</taxon>
        <taxon>Metazoa</taxon>
        <taxon>Spiralia</taxon>
        <taxon>Lophotrochozoa</taxon>
        <taxon>Mollusca</taxon>
        <taxon>Bivalvia</taxon>
        <taxon>Autobranchia</taxon>
        <taxon>Heteroconchia</taxon>
        <taxon>Palaeoheterodonta</taxon>
        <taxon>Unionida</taxon>
        <taxon>Unionoidea</taxon>
        <taxon>Unionidae</taxon>
        <taxon>Unioninae</taxon>
        <taxon>Sinanodonta</taxon>
    </lineage>
</organism>
<feature type="region of interest" description="Disordered" evidence="1">
    <location>
        <begin position="55"/>
        <end position="105"/>
    </location>
</feature>
<dbReference type="AlphaFoldDB" id="A0ABD3UYW4"/>
<evidence type="ECO:0000313" key="3">
    <source>
        <dbReference type="EMBL" id="KAL3854631.1"/>
    </source>
</evidence>
<proteinExistence type="predicted"/>
<keyword evidence="2" id="KW-0732">Signal</keyword>
<dbReference type="Proteomes" id="UP001634394">
    <property type="component" value="Unassembled WGS sequence"/>
</dbReference>
<evidence type="ECO:0000313" key="4">
    <source>
        <dbReference type="Proteomes" id="UP001634394"/>
    </source>
</evidence>
<comment type="caution">
    <text evidence="3">The sequence shown here is derived from an EMBL/GenBank/DDBJ whole genome shotgun (WGS) entry which is preliminary data.</text>
</comment>
<accession>A0ABD3UYW4</accession>
<evidence type="ECO:0000256" key="1">
    <source>
        <dbReference type="SAM" id="MobiDB-lite"/>
    </source>
</evidence>
<name>A0ABD3UYW4_SINWO</name>
<keyword evidence="4" id="KW-1185">Reference proteome</keyword>
<reference evidence="3 4" key="1">
    <citation type="submission" date="2024-11" db="EMBL/GenBank/DDBJ databases">
        <title>Chromosome-level genome assembly of the freshwater bivalve Anodonta woodiana.</title>
        <authorList>
            <person name="Chen X."/>
        </authorList>
    </citation>
    <scope>NUCLEOTIDE SEQUENCE [LARGE SCALE GENOMIC DNA]</scope>
    <source>
        <strain evidence="3">MN2024</strain>
        <tissue evidence="3">Gills</tissue>
    </source>
</reference>
<sequence length="105" mass="11758">MYTICLILLLFVNVAYSELRIPGTPHDYYGGGSRCPDCNCPELPKQVCPEPPKQVCPKPPKQVCPKPSKQVYPEPPKPTHPPQKLALHFKSKPQQSGVGVKQYEF</sequence>
<feature type="chain" id="PRO_5044803921" evidence="2">
    <location>
        <begin position="18"/>
        <end position="105"/>
    </location>
</feature>
<feature type="non-terminal residue" evidence="3">
    <location>
        <position position="105"/>
    </location>
</feature>
<protein>
    <submittedName>
        <fullName evidence="3">Uncharacterized protein</fullName>
    </submittedName>
</protein>
<gene>
    <name evidence="3" type="ORF">ACJMK2_013892</name>
</gene>
<feature type="signal peptide" evidence="2">
    <location>
        <begin position="1"/>
        <end position="17"/>
    </location>
</feature>
<dbReference type="EMBL" id="JBJQND010000014">
    <property type="protein sequence ID" value="KAL3854631.1"/>
    <property type="molecule type" value="Genomic_DNA"/>
</dbReference>